<evidence type="ECO:0000256" key="1">
    <source>
        <dbReference type="ARBA" id="ARBA00004479"/>
    </source>
</evidence>
<organism evidence="3 4">
    <name type="scientific">Stylosanthes scabra</name>
    <dbReference type="NCBI Taxonomy" id="79078"/>
    <lineage>
        <taxon>Eukaryota</taxon>
        <taxon>Viridiplantae</taxon>
        <taxon>Streptophyta</taxon>
        <taxon>Embryophyta</taxon>
        <taxon>Tracheophyta</taxon>
        <taxon>Spermatophyta</taxon>
        <taxon>Magnoliopsida</taxon>
        <taxon>eudicotyledons</taxon>
        <taxon>Gunneridae</taxon>
        <taxon>Pentapetalae</taxon>
        <taxon>rosids</taxon>
        <taxon>fabids</taxon>
        <taxon>Fabales</taxon>
        <taxon>Fabaceae</taxon>
        <taxon>Papilionoideae</taxon>
        <taxon>50 kb inversion clade</taxon>
        <taxon>dalbergioids sensu lato</taxon>
        <taxon>Dalbergieae</taxon>
        <taxon>Pterocarpus clade</taxon>
        <taxon>Stylosanthes</taxon>
    </lineage>
</organism>
<evidence type="ECO:0000313" key="4">
    <source>
        <dbReference type="Proteomes" id="UP001341840"/>
    </source>
</evidence>
<comment type="subcellular location">
    <subcellularLocation>
        <location evidence="1">Membrane</location>
        <topology evidence="1">Single-pass type I membrane protein</topology>
    </subcellularLocation>
</comment>
<dbReference type="InterPro" id="IPR000719">
    <property type="entry name" value="Prot_kinase_dom"/>
</dbReference>
<dbReference type="Proteomes" id="UP001341840">
    <property type="component" value="Unassembled WGS sequence"/>
</dbReference>
<dbReference type="InterPro" id="IPR051824">
    <property type="entry name" value="LRR_Rcpt-Like_S/T_Kinase"/>
</dbReference>
<comment type="caution">
    <text evidence="3">The sequence shown here is derived from an EMBL/GenBank/DDBJ whole genome shotgun (WGS) entry which is preliminary data.</text>
</comment>
<dbReference type="Gene3D" id="3.30.200.20">
    <property type="entry name" value="Phosphorylase Kinase, domain 1"/>
    <property type="match status" value="1"/>
</dbReference>
<dbReference type="SUPFAM" id="SSF56112">
    <property type="entry name" value="Protein kinase-like (PK-like)"/>
    <property type="match status" value="1"/>
</dbReference>
<accession>A0ABU6TXN9</accession>
<dbReference type="InterPro" id="IPR008271">
    <property type="entry name" value="Ser/Thr_kinase_AS"/>
</dbReference>
<dbReference type="SMART" id="SM00220">
    <property type="entry name" value="S_TKc"/>
    <property type="match status" value="1"/>
</dbReference>
<dbReference type="PIRSF" id="PIRSF000654">
    <property type="entry name" value="Integrin-linked_kinase"/>
    <property type="match status" value="1"/>
</dbReference>
<dbReference type="PANTHER" id="PTHR48006">
    <property type="entry name" value="LEUCINE-RICH REPEAT-CONTAINING PROTEIN DDB_G0281931-RELATED"/>
    <property type="match status" value="1"/>
</dbReference>
<reference evidence="3 4" key="1">
    <citation type="journal article" date="2023" name="Plants (Basel)">
        <title>Bridging the Gap: Combining Genomics and Transcriptomics Approaches to Understand Stylosanthes scabra, an Orphan Legume from the Brazilian Caatinga.</title>
        <authorList>
            <person name="Ferreira-Neto J.R.C."/>
            <person name="da Silva M.D."/>
            <person name="Binneck E."/>
            <person name="de Melo N.F."/>
            <person name="da Silva R.H."/>
            <person name="de Melo A.L.T.M."/>
            <person name="Pandolfi V."/>
            <person name="Bustamante F.O."/>
            <person name="Brasileiro-Vidal A.C."/>
            <person name="Benko-Iseppon A.M."/>
        </authorList>
    </citation>
    <scope>NUCLEOTIDE SEQUENCE [LARGE SCALE GENOMIC DNA]</scope>
    <source>
        <tissue evidence="3">Leaves</tissue>
    </source>
</reference>
<dbReference type="EMBL" id="JASCZI010093259">
    <property type="protein sequence ID" value="MED6153190.1"/>
    <property type="molecule type" value="Genomic_DNA"/>
</dbReference>
<proteinExistence type="predicted"/>
<dbReference type="PANTHER" id="PTHR48006:SF92">
    <property type="entry name" value="LRR RECEPTOR-LIKE SERINE_THREONINE-PROTEIN KINASE GSO1"/>
    <property type="match status" value="1"/>
</dbReference>
<dbReference type="InterPro" id="IPR001245">
    <property type="entry name" value="Ser-Thr/Tyr_kinase_cat_dom"/>
</dbReference>
<name>A0ABU6TXN9_9FABA</name>
<dbReference type="Gene3D" id="1.10.510.10">
    <property type="entry name" value="Transferase(Phosphotransferase) domain 1"/>
    <property type="match status" value="1"/>
</dbReference>
<dbReference type="InterPro" id="IPR011009">
    <property type="entry name" value="Kinase-like_dom_sf"/>
</dbReference>
<feature type="domain" description="Protein kinase" evidence="2">
    <location>
        <begin position="25"/>
        <end position="253"/>
    </location>
</feature>
<dbReference type="PROSITE" id="PS50011">
    <property type="entry name" value="PROTEIN_KINASE_DOM"/>
    <property type="match status" value="1"/>
</dbReference>
<evidence type="ECO:0000259" key="2">
    <source>
        <dbReference type="PROSITE" id="PS50011"/>
    </source>
</evidence>
<dbReference type="PROSITE" id="PS00108">
    <property type="entry name" value="PROTEIN_KINASE_ST"/>
    <property type="match status" value="1"/>
</dbReference>
<evidence type="ECO:0000313" key="3">
    <source>
        <dbReference type="EMBL" id="MED6153190.1"/>
    </source>
</evidence>
<protein>
    <recommendedName>
        <fullName evidence="2">Protein kinase domain-containing protein</fullName>
    </recommendedName>
</protein>
<gene>
    <name evidence="3" type="ORF">PIB30_099299</name>
</gene>
<sequence length="253" mass="28724">MQLKITSGQCYQFTLEEITIATNNFNEDLVIGEGGFGKVDKGIVNDGVTSFAIKRCKPGSRQGLKEFQNEIKFFSFCHLNLVPLIGFCQEDNELILVYEYMANGSLCDHLYKKQNQPLTWNQRLKICVGAEEDYIICIPPIFHCDIKSSNILLDENVVPKIADFGLSRIIPSPCHAHITTQVKGILGYLDPEYYKRRKLTEKSDVYSFGVVLFEVLSARPAVNHVVEEEHSEKVGLAEWALHCHQCRSIEHLN</sequence>
<keyword evidence="4" id="KW-1185">Reference proteome</keyword>
<dbReference type="Pfam" id="PF07714">
    <property type="entry name" value="PK_Tyr_Ser-Thr"/>
    <property type="match status" value="1"/>
</dbReference>